<reference evidence="3" key="1">
    <citation type="submission" date="2016-11" db="UniProtKB">
        <authorList>
            <consortium name="WormBaseParasite"/>
        </authorList>
    </citation>
    <scope>IDENTIFICATION</scope>
</reference>
<keyword evidence="2" id="KW-1185">Reference proteome</keyword>
<feature type="region of interest" description="Disordered" evidence="1">
    <location>
        <begin position="1"/>
        <end position="22"/>
    </location>
</feature>
<name>A0A1I8HPP2_9PLAT</name>
<organism evidence="2 3">
    <name type="scientific">Macrostomum lignano</name>
    <dbReference type="NCBI Taxonomy" id="282301"/>
    <lineage>
        <taxon>Eukaryota</taxon>
        <taxon>Metazoa</taxon>
        <taxon>Spiralia</taxon>
        <taxon>Lophotrochozoa</taxon>
        <taxon>Platyhelminthes</taxon>
        <taxon>Rhabditophora</taxon>
        <taxon>Macrostomorpha</taxon>
        <taxon>Macrostomida</taxon>
        <taxon>Macrostomidae</taxon>
        <taxon>Macrostomum</taxon>
    </lineage>
</organism>
<accession>A0A1I8HPP2</accession>
<dbReference type="Proteomes" id="UP000095280">
    <property type="component" value="Unplaced"/>
</dbReference>
<proteinExistence type="predicted"/>
<sequence length="58" mass="6255">MRHSHFEVSQRLLSTASPSRQDFGTADSALHSIFLEGQSCSALTPAQLSTAPMRPPSL</sequence>
<evidence type="ECO:0000256" key="1">
    <source>
        <dbReference type="SAM" id="MobiDB-lite"/>
    </source>
</evidence>
<evidence type="ECO:0000313" key="2">
    <source>
        <dbReference type="Proteomes" id="UP000095280"/>
    </source>
</evidence>
<feature type="compositionally biased region" description="Polar residues" evidence="1">
    <location>
        <begin position="11"/>
        <end position="22"/>
    </location>
</feature>
<evidence type="ECO:0000313" key="3">
    <source>
        <dbReference type="WBParaSite" id="maker-uti_cns_0007113-snap-gene-0.5-mRNA-1"/>
    </source>
</evidence>
<dbReference type="WBParaSite" id="maker-uti_cns_0007113-snap-gene-0.5-mRNA-1">
    <property type="protein sequence ID" value="maker-uti_cns_0007113-snap-gene-0.5-mRNA-1"/>
    <property type="gene ID" value="maker-uti_cns_0007113-snap-gene-0.5"/>
</dbReference>
<dbReference type="AlphaFoldDB" id="A0A1I8HPP2"/>
<protein>
    <submittedName>
        <fullName evidence="3">Uncharacterized protein</fullName>
    </submittedName>
</protein>